<dbReference type="AlphaFoldDB" id="A0A9P6HIU4"/>
<evidence type="ECO:0000256" key="1">
    <source>
        <dbReference type="SAM" id="MobiDB-lite"/>
    </source>
</evidence>
<sequence>MIADDIESLYDKQGYVIVPGLIPTGLHAQLREAAERVIAKTRSGQWLHRRTVGKQFPPYDNNNPDSWGVQHLMHPDLGEPIFAEWYTSEVLVRTVCRLLNCGEDKLQMELFNLLVNPESHDFALRWHRDDIRETASEDEEQQTLAVWHHGIQWNTALYEDRCLYIVPGSHERPRTEAQRALSSTSEPPENPLDMPGSIQVILRCASDNPLRRG</sequence>
<reference evidence="2" key="1">
    <citation type="journal article" date="2020" name="Nat. Commun.">
        <title>Large-scale genome sequencing of mycorrhizal fungi provides insights into the early evolution of symbiotic traits.</title>
        <authorList>
            <person name="Miyauchi S."/>
            <person name="Kiss E."/>
            <person name="Kuo A."/>
            <person name="Drula E."/>
            <person name="Kohler A."/>
            <person name="Sanchez-Garcia M."/>
            <person name="Morin E."/>
            <person name="Andreopoulos B."/>
            <person name="Barry K.W."/>
            <person name="Bonito G."/>
            <person name="Buee M."/>
            <person name="Carver A."/>
            <person name="Chen C."/>
            <person name="Cichocki N."/>
            <person name="Clum A."/>
            <person name="Culley D."/>
            <person name="Crous P.W."/>
            <person name="Fauchery L."/>
            <person name="Girlanda M."/>
            <person name="Hayes R.D."/>
            <person name="Keri Z."/>
            <person name="LaButti K."/>
            <person name="Lipzen A."/>
            <person name="Lombard V."/>
            <person name="Magnuson J."/>
            <person name="Maillard F."/>
            <person name="Murat C."/>
            <person name="Nolan M."/>
            <person name="Ohm R.A."/>
            <person name="Pangilinan J."/>
            <person name="Pereira M.F."/>
            <person name="Perotto S."/>
            <person name="Peter M."/>
            <person name="Pfister S."/>
            <person name="Riley R."/>
            <person name="Sitrit Y."/>
            <person name="Stielow J.B."/>
            <person name="Szollosi G."/>
            <person name="Zifcakova L."/>
            <person name="Stursova M."/>
            <person name="Spatafora J.W."/>
            <person name="Tedersoo L."/>
            <person name="Vaario L.M."/>
            <person name="Yamada A."/>
            <person name="Yan M."/>
            <person name="Wang P."/>
            <person name="Xu J."/>
            <person name="Bruns T."/>
            <person name="Baldrian P."/>
            <person name="Vilgalys R."/>
            <person name="Dunand C."/>
            <person name="Henrissat B."/>
            <person name="Grigoriev I.V."/>
            <person name="Hibbett D."/>
            <person name="Nagy L.G."/>
            <person name="Martin F.M."/>
        </authorList>
    </citation>
    <scope>NUCLEOTIDE SEQUENCE</scope>
    <source>
        <strain evidence="2">UH-Tt-Lm1</strain>
    </source>
</reference>
<gene>
    <name evidence="2" type="ORF">BJ322DRAFT_1047585</name>
</gene>
<feature type="region of interest" description="Disordered" evidence="1">
    <location>
        <begin position="174"/>
        <end position="195"/>
    </location>
</feature>
<protein>
    <recommendedName>
        <fullName evidence="4">Phytanoyl-CoA dioxygenase</fullName>
    </recommendedName>
</protein>
<dbReference type="InterPro" id="IPR008775">
    <property type="entry name" value="Phytyl_CoA_dOase-like"/>
</dbReference>
<evidence type="ECO:0000313" key="2">
    <source>
        <dbReference type="EMBL" id="KAF9788188.1"/>
    </source>
</evidence>
<dbReference type="PANTHER" id="PTHR40470">
    <property type="entry name" value="PHYTANOYL-COA DIOXYGENASE FAMILY PROTEIN (AFU_ORTHOLOGUE AFUA_2G15850)"/>
    <property type="match status" value="1"/>
</dbReference>
<dbReference type="OrthoDB" id="2106152at2759"/>
<dbReference type="Proteomes" id="UP000736335">
    <property type="component" value="Unassembled WGS sequence"/>
</dbReference>
<feature type="non-terminal residue" evidence="2">
    <location>
        <position position="1"/>
    </location>
</feature>
<dbReference type="SUPFAM" id="SSF51197">
    <property type="entry name" value="Clavaminate synthase-like"/>
    <property type="match status" value="1"/>
</dbReference>
<dbReference type="Pfam" id="PF05721">
    <property type="entry name" value="PhyH"/>
    <property type="match status" value="1"/>
</dbReference>
<dbReference type="EMBL" id="WIUZ02000004">
    <property type="protein sequence ID" value="KAF9788188.1"/>
    <property type="molecule type" value="Genomic_DNA"/>
</dbReference>
<keyword evidence="3" id="KW-1185">Reference proteome</keyword>
<dbReference type="PANTHER" id="PTHR40470:SF1">
    <property type="entry name" value="PHYTANOYL-COA DIOXYGENASE FAMILY PROTEIN (AFU_ORTHOLOGUE AFUA_2G15850)"/>
    <property type="match status" value="1"/>
</dbReference>
<dbReference type="Gene3D" id="2.60.120.620">
    <property type="entry name" value="q2cbj1_9rhob like domain"/>
    <property type="match status" value="1"/>
</dbReference>
<accession>A0A9P6HIU4</accession>
<reference evidence="2" key="2">
    <citation type="submission" date="2020-11" db="EMBL/GenBank/DDBJ databases">
        <authorList>
            <consortium name="DOE Joint Genome Institute"/>
            <person name="Kuo A."/>
            <person name="Miyauchi S."/>
            <person name="Kiss E."/>
            <person name="Drula E."/>
            <person name="Kohler A."/>
            <person name="Sanchez-Garcia M."/>
            <person name="Andreopoulos B."/>
            <person name="Barry K.W."/>
            <person name="Bonito G."/>
            <person name="Buee M."/>
            <person name="Carver A."/>
            <person name="Chen C."/>
            <person name="Cichocki N."/>
            <person name="Clum A."/>
            <person name="Culley D."/>
            <person name="Crous P.W."/>
            <person name="Fauchery L."/>
            <person name="Girlanda M."/>
            <person name="Hayes R."/>
            <person name="Keri Z."/>
            <person name="Labutti K."/>
            <person name="Lipzen A."/>
            <person name="Lombard V."/>
            <person name="Magnuson J."/>
            <person name="Maillard F."/>
            <person name="Morin E."/>
            <person name="Murat C."/>
            <person name="Nolan M."/>
            <person name="Ohm R."/>
            <person name="Pangilinan J."/>
            <person name="Pereira M."/>
            <person name="Perotto S."/>
            <person name="Peter M."/>
            <person name="Riley R."/>
            <person name="Sitrit Y."/>
            <person name="Stielow B."/>
            <person name="Szollosi G."/>
            <person name="Zifcakova L."/>
            <person name="Stursova M."/>
            <person name="Spatafora J.W."/>
            <person name="Tedersoo L."/>
            <person name="Vaario L.-M."/>
            <person name="Yamada A."/>
            <person name="Yan M."/>
            <person name="Wang P."/>
            <person name="Xu J."/>
            <person name="Bruns T."/>
            <person name="Baldrian P."/>
            <person name="Vilgalys R."/>
            <person name="Henrissat B."/>
            <person name="Grigoriev I.V."/>
            <person name="Hibbett D."/>
            <person name="Nagy L.G."/>
            <person name="Martin F.M."/>
        </authorList>
    </citation>
    <scope>NUCLEOTIDE SEQUENCE</scope>
    <source>
        <strain evidence="2">UH-Tt-Lm1</strain>
    </source>
</reference>
<proteinExistence type="predicted"/>
<evidence type="ECO:0008006" key="4">
    <source>
        <dbReference type="Google" id="ProtNLM"/>
    </source>
</evidence>
<organism evidence="2 3">
    <name type="scientific">Thelephora terrestris</name>
    <dbReference type="NCBI Taxonomy" id="56493"/>
    <lineage>
        <taxon>Eukaryota</taxon>
        <taxon>Fungi</taxon>
        <taxon>Dikarya</taxon>
        <taxon>Basidiomycota</taxon>
        <taxon>Agaricomycotina</taxon>
        <taxon>Agaricomycetes</taxon>
        <taxon>Thelephorales</taxon>
        <taxon>Thelephoraceae</taxon>
        <taxon>Thelephora</taxon>
    </lineage>
</organism>
<name>A0A9P6HIU4_9AGAM</name>
<evidence type="ECO:0000313" key="3">
    <source>
        <dbReference type="Proteomes" id="UP000736335"/>
    </source>
</evidence>
<comment type="caution">
    <text evidence="2">The sequence shown here is derived from an EMBL/GenBank/DDBJ whole genome shotgun (WGS) entry which is preliminary data.</text>
</comment>